<gene>
    <name evidence="2" type="ORF">LCGC14_1137290</name>
</gene>
<sequence>MVYREFDLTDPLQKQAVDPHSSWKSHLEISAIISLAALIFLTGFGTALISWPLLDFWSYGCWPAP</sequence>
<comment type="caution">
    <text evidence="2">The sequence shown here is derived from an EMBL/GenBank/DDBJ whole genome shotgun (WGS) entry which is preliminary data.</text>
</comment>
<dbReference type="AlphaFoldDB" id="A0A0F9PHI7"/>
<reference evidence="2" key="1">
    <citation type="journal article" date="2015" name="Nature">
        <title>Complex archaea that bridge the gap between prokaryotes and eukaryotes.</title>
        <authorList>
            <person name="Spang A."/>
            <person name="Saw J.H."/>
            <person name="Jorgensen S.L."/>
            <person name="Zaremba-Niedzwiedzka K."/>
            <person name="Martijn J."/>
            <person name="Lind A.E."/>
            <person name="van Eijk R."/>
            <person name="Schleper C."/>
            <person name="Guy L."/>
            <person name="Ettema T.J."/>
        </authorList>
    </citation>
    <scope>NUCLEOTIDE SEQUENCE</scope>
</reference>
<dbReference type="EMBL" id="LAZR01005369">
    <property type="protein sequence ID" value="KKN00496.1"/>
    <property type="molecule type" value="Genomic_DNA"/>
</dbReference>
<accession>A0A0F9PHI7</accession>
<evidence type="ECO:0000313" key="2">
    <source>
        <dbReference type="EMBL" id="KKN00496.1"/>
    </source>
</evidence>
<protein>
    <submittedName>
        <fullName evidence="2">Uncharacterized protein</fullName>
    </submittedName>
</protein>
<keyword evidence="1" id="KW-0472">Membrane</keyword>
<keyword evidence="1" id="KW-1133">Transmembrane helix</keyword>
<evidence type="ECO:0000256" key="1">
    <source>
        <dbReference type="SAM" id="Phobius"/>
    </source>
</evidence>
<proteinExistence type="predicted"/>
<keyword evidence="1" id="KW-0812">Transmembrane</keyword>
<organism evidence="2">
    <name type="scientific">marine sediment metagenome</name>
    <dbReference type="NCBI Taxonomy" id="412755"/>
    <lineage>
        <taxon>unclassified sequences</taxon>
        <taxon>metagenomes</taxon>
        <taxon>ecological metagenomes</taxon>
    </lineage>
</organism>
<name>A0A0F9PHI7_9ZZZZ</name>
<feature type="transmembrane region" description="Helical" evidence="1">
    <location>
        <begin position="31"/>
        <end position="54"/>
    </location>
</feature>